<evidence type="ECO:0000313" key="2">
    <source>
        <dbReference type="EMBL" id="EEF25232.1"/>
    </source>
</evidence>
<evidence type="ECO:0000313" key="3">
    <source>
        <dbReference type="Proteomes" id="UP000008311"/>
    </source>
</evidence>
<dbReference type="Proteomes" id="UP000008311">
    <property type="component" value="Unassembled WGS sequence"/>
</dbReference>
<dbReference type="EMBL" id="EQ980207">
    <property type="protein sequence ID" value="EEF25232.1"/>
    <property type="molecule type" value="Genomic_DNA"/>
</dbReference>
<accession>B9TFY1</accession>
<protein>
    <recommendedName>
        <fullName evidence="4">Secreted protein</fullName>
    </recommendedName>
</protein>
<keyword evidence="1" id="KW-0732">Signal</keyword>
<feature type="signal peptide" evidence="1">
    <location>
        <begin position="1"/>
        <end position="21"/>
    </location>
</feature>
<keyword evidence="3" id="KW-1185">Reference proteome</keyword>
<dbReference type="AlphaFoldDB" id="B9TFY1"/>
<proteinExistence type="predicted"/>
<evidence type="ECO:0008006" key="4">
    <source>
        <dbReference type="Google" id="ProtNLM"/>
    </source>
</evidence>
<gene>
    <name evidence="2" type="ORF">RCOM_1866940</name>
</gene>
<feature type="chain" id="PRO_5002892424" description="Secreted protein" evidence="1">
    <location>
        <begin position="22"/>
        <end position="90"/>
    </location>
</feature>
<name>B9TFY1_RICCO</name>
<organism evidence="2 3">
    <name type="scientific">Ricinus communis</name>
    <name type="common">Castor bean</name>
    <dbReference type="NCBI Taxonomy" id="3988"/>
    <lineage>
        <taxon>Eukaryota</taxon>
        <taxon>Viridiplantae</taxon>
        <taxon>Streptophyta</taxon>
        <taxon>Embryophyta</taxon>
        <taxon>Tracheophyta</taxon>
        <taxon>Spermatophyta</taxon>
        <taxon>Magnoliopsida</taxon>
        <taxon>eudicotyledons</taxon>
        <taxon>Gunneridae</taxon>
        <taxon>Pentapetalae</taxon>
        <taxon>rosids</taxon>
        <taxon>fabids</taxon>
        <taxon>Malpighiales</taxon>
        <taxon>Euphorbiaceae</taxon>
        <taxon>Acalyphoideae</taxon>
        <taxon>Acalypheae</taxon>
        <taxon>Ricinus</taxon>
    </lineage>
</organism>
<reference evidence="3" key="1">
    <citation type="journal article" date="2010" name="Nat. Biotechnol.">
        <title>Draft genome sequence of the oilseed species Ricinus communis.</title>
        <authorList>
            <person name="Chan A.P."/>
            <person name="Crabtree J."/>
            <person name="Zhao Q."/>
            <person name="Lorenzi H."/>
            <person name="Orvis J."/>
            <person name="Puiu D."/>
            <person name="Melake-Berhan A."/>
            <person name="Jones K.M."/>
            <person name="Redman J."/>
            <person name="Chen G."/>
            <person name="Cahoon E.B."/>
            <person name="Gedil M."/>
            <person name="Stanke M."/>
            <person name="Haas B.J."/>
            <person name="Wortman J.R."/>
            <person name="Fraser-Liggett C.M."/>
            <person name="Ravel J."/>
            <person name="Rabinowicz P.D."/>
        </authorList>
    </citation>
    <scope>NUCLEOTIDE SEQUENCE [LARGE SCALE GENOMIC DNA]</scope>
    <source>
        <strain evidence="3">cv. Hale</strain>
    </source>
</reference>
<sequence length="90" mass="9253">MAAAWSALRLSIAALTRWASCAPLRMASGWAGSSASRLRAIVKIQAAAEARAGSKRCALRQTASRVSWASSSAAEALTPPRISSALILGA</sequence>
<dbReference type="InParanoid" id="B9TFY1"/>
<evidence type="ECO:0000256" key="1">
    <source>
        <dbReference type="SAM" id="SignalP"/>
    </source>
</evidence>